<protein>
    <submittedName>
        <fullName evidence="1">Uncharacterized protein</fullName>
    </submittedName>
</protein>
<sequence length="96" mass="10632">MFLLQEAVHLVVKVDGSFLGLLVALGHVQSQIVDDFTHLLKLHQFQLVLLPHKLRTARVLTFEVIGDVNKGRLGGIHERILGFDISHGRQCLSDGG</sequence>
<accession>A0AAD9P0D4</accession>
<reference evidence="1" key="1">
    <citation type="journal article" date="2023" name="Mol. Biol. Evol.">
        <title>Third-Generation Sequencing Reveals the Adaptive Role of the Epigenome in Three Deep-Sea Polychaetes.</title>
        <authorList>
            <person name="Perez M."/>
            <person name="Aroh O."/>
            <person name="Sun Y."/>
            <person name="Lan Y."/>
            <person name="Juniper S.K."/>
            <person name="Young C.R."/>
            <person name="Angers B."/>
            <person name="Qian P.Y."/>
        </authorList>
    </citation>
    <scope>NUCLEOTIDE SEQUENCE</scope>
    <source>
        <strain evidence="1">R07B-5</strain>
    </source>
</reference>
<keyword evidence="2" id="KW-1185">Reference proteome</keyword>
<proteinExistence type="predicted"/>
<dbReference type="Proteomes" id="UP001209878">
    <property type="component" value="Unassembled WGS sequence"/>
</dbReference>
<gene>
    <name evidence="1" type="ORF">NP493_226g01004</name>
</gene>
<comment type="caution">
    <text evidence="1">The sequence shown here is derived from an EMBL/GenBank/DDBJ whole genome shotgun (WGS) entry which is preliminary data.</text>
</comment>
<name>A0AAD9P0D4_RIDPI</name>
<evidence type="ECO:0000313" key="2">
    <source>
        <dbReference type="Proteomes" id="UP001209878"/>
    </source>
</evidence>
<dbReference type="EMBL" id="JAODUO010000226">
    <property type="protein sequence ID" value="KAK2185681.1"/>
    <property type="molecule type" value="Genomic_DNA"/>
</dbReference>
<organism evidence="1 2">
    <name type="scientific">Ridgeia piscesae</name>
    <name type="common">Tubeworm</name>
    <dbReference type="NCBI Taxonomy" id="27915"/>
    <lineage>
        <taxon>Eukaryota</taxon>
        <taxon>Metazoa</taxon>
        <taxon>Spiralia</taxon>
        <taxon>Lophotrochozoa</taxon>
        <taxon>Annelida</taxon>
        <taxon>Polychaeta</taxon>
        <taxon>Sedentaria</taxon>
        <taxon>Canalipalpata</taxon>
        <taxon>Sabellida</taxon>
        <taxon>Siboglinidae</taxon>
        <taxon>Ridgeia</taxon>
    </lineage>
</organism>
<evidence type="ECO:0000313" key="1">
    <source>
        <dbReference type="EMBL" id="KAK2185681.1"/>
    </source>
</evidence>
<dbReference type="AlphaFoldDB" id="A0AAD9P0D4"/>